<sequence length="126" mass="14580">MFFHLPIHPIPSHPHFGASEQNRTETIAAGSRGRARVKGKARRLVQRPSLCQFALHSDGNLLLYNLKLHLHFVETKFYIFRSSSSSIWTLHIRLQAFSLPSSRSPLFEILHSLLNDGDDDYKSRWR</sequence>
<reference evidence="1 2" key="1">
    <citation type="journal article" date="2024" name="Commun. Biol.">
        <title>Comparative genomic analysis of thermophilic fungi reveals convergent evolutionary adaptations and gene losses.</title>
        <authorList>
            <person name="Steindorff A.S."/>
            <person name="Aguilar-Pontes M.V."/>
            <person name="Robinson A.J."/>
            <person name="Andreopoulos B."/>
            <person name="LaButti K."/>
            <person name="Kuo A."/>
            <person name="Mondo S."/>
            <person name="Riley R."/>
            <person name="Otillar R."/>
            <person name="Haridas S."/>
            <person name="Lipzen A."/>
            <person name="Grimwood J."/>
            <person name="Schmutz J."/>
            <person name="Clum A."/>
            <person name="Reid I.D."/>
            <person name="Moisan M.C."/>
            <person name="Butler G."/>
            <person name="Nguyen T.T.M."/>
            <person name="Dewar K."/>
            <person name="Conant G."/>
            <person name="Drula E."/>
            <person name="Henrissat B."/>
            <person name="Hansel C."/>
            <person name="Singer S."/>
            <person name="Hutchinson M.I."/>
            <person name="de Vries R.P."/>
            <person name="Natvig D.O."/>
            <person name="Powell A.J."/>
            <person name="Tsang A."/>
            <person name="Grigoriev I.V."/>
        </authorList>
    </citation>
    <scope>NUCLEOTIDE SEQUENCE [LARGE SCALE GENOMIC DNA]</scope>
    <source>
        <strain evidence="1 2">CBS 494.80</strain>
    </source>
</reference>
<accession>A0ABR4CRJ0</accession>
<dbReference type="Proteomes" id="UP001595075">
    <property type="component" value="Unassembled WGS sequence"/>
</dbReference>
<dbReference type="EMBL" id="JAZHXI010000004">
    <property type="protein sequence ID" value="KAL2072594.1"/>
    <property type="molecule type" value="Genomic_DNA"/>
</dbReference>
<protein>
    <submittedName>
        <fullName evidence="1">Uncharacterized protein</fullName>
    </submittedName>
</protein>
<organism evidence="1 2">
    <name type="scientific">Oculimacula yallundae</name>
    <dbReference type="NCBI Taxonomy" id="86028"/>
    <lineage>
        <taxon>Eukaryota</taxon>
        <taxon>Fungi</taxon>
        <taxon>Dikarya</taxon>
        <taxon>Ascomycota</taxon>
        <taxon>Pezizomycotina</taxon>
        <taxon>Leotiomycetes</taxon>
        <taxon>Helotiales</taxon>
        <taxon>Ploettnerulaceae</taxon>
        <taxon>Oculimacula</taxon>
    </lineage>
</organism>
<name>A0ABR4CRJ0_9HELO</name>
<keyword evidence="2" id="KW-1185">Reference proteome</keyword>
<comment type="caution">
    <text evidence="1">The sequence shown here is derived from an EMBL/GenBank/DDBJ whole genome shotgun (WGS) entry which is preliminary data.</text>
</comment>
<evidence type="ECO:0000313" key="1">
    <source>
        <dbReference type="EMBL" id="KAL2072594.1"/>
    </source>
</evidence>
<proteinExistence type="predicted"/>
<evidence type="ECO:0000313" key="2">
    <source>
        <dbReference type="Proteomes" id="UP001595075"/>
    </source>
</evidence>
<gene>
    <name evidence="1" type="ORF">VTL71DRAFT_11937</name>
</gene>